<evidence type="ECO:0000256" key="1">
    <source>
        <dbReference type="ARBA" id="ARBA00004370"/>
    </source>
</evidence>
<keyword evidence="4 5" id="KW-0472">Membrane</keyword>
<dbReference type="Pfam" id="PF00083">
    <property type="entry name" value="Sugar_tr"/>
    <property type="match status" value="1"/>
</dbReference>
<dbReference type="Gene3D" id="1.20.1250.20">
    <property type="entry name" value="MFS general substrate transporter like domains"/>
    <property type="match status" value="1"/>
</dbReference>
<dbReference type="SUPFAM" id="SSF103473">
    <property type="entry name" value="MFS general substrate transporter"/>
    <property type="match status" value="1"/>
</dbReference>
<evidence type="ECO:0000313" key="6">
    <source>
        <dbReference type="EMBL" id="CAH0583099.1"/>
    </source>
</evidence>
<protein>
    <recommendedName>
        <fullName evidence="8">Sugar transporter</fullName>
    </recommendedName>
</protein>
<feature type="transmembrane region" description="Helical" evidence="5">
    <location>
        <begin position="184"/>
        <end position="201"/>
    </location>
</feature>
<sequence>METSKYNGVQVDEVRNNASWKPLMRQLFVCSGVYSIYFVLGLCFGAPTVFIPQIRKENNSTNALTDEMASWLSSVHGYSALPWVLIIPVVSQFVGRKIPFLIVCINTIVGFIVFYWSTNTVQLLISEIMQGMLLASNITLLVVIVTEYTSPQYRGVSLAIQSAVFFWGVWVANVTGTFLHWKNIGIIAFLCSFYSLSGVFWPESPSWLAMKGRFEECAASHHWLKGYDEKSEDELVNLINSQKEYIRLCAQRKESSSTHKCRKIAETVMSRAFYKPLLLCIGVMSLYHLSGKFVCGMYAVDLIKQISDSEFTAYLGMLVMDGVTIIGMQVGCYLCKCINRRTLLLGSSLIGIMFLFIISTYLWLIHLGYLRENHIVSIVFLTSFSVTISSGLIILPGCLFGELVFLRYKSSSLLLLTLYSEMLMASVLKISPFMFKAFTLQGTFLFYGLSASVIVFLLYKYLPETKNKTLLEIETYFEDPHKSDQASKMLIDGHENIDSRQRDES</sequence>
<feature type="transmembrane region" description="Helical" evidence="5">
    <location>
        <begin position="342"/>
        <end position="363"/>
    </location>
</feature>
<dbReference type="GO" id="GO:0022857">
    <property type="term" value="F:transmembrane transporter activity"/>
    <property type="evidence" value="ECO:0007669"/>
    <property type="project" value="InterPro"/>
</dbReference>
<evidence type="ECO:0000256" key="2">
    <source>
        <dbReference type="ARBA" id="ARBA00022692"/>
    </source>
</evidence>
<dbReference type="PANTHER" id="PTHR48021">
    <property type="match status" value="1"/>
</dbReference>
<feature type="transmembrane region" description="Helical" evidence="5">
    <location>
        <begin position="375"/>
        <end position="401"/>
    </location>
</feature>
<dbReference type="InterPro" id="IPR036259">
    <property type="entry name" value="MFS_trans_sf"/>
</dbReference>
<evidence type="ECO:0000256" key="4">
    <source>
        <dbReference type="ARBA" id="ARBA00023136"/>
    </source>
</evidence>
<dbReference type="Proteomes" id="UP001154114">
    <property type="component" value="Chromosome 12"/>
</dbReference>
<feature type="transmembrane region" description="Helical" evidence="5">
    <location>
        <begin position="128"/>
        <end position="146"/>
    </location>
</feature>
<keyword evidence="7" id="KW-1185">Reference proteome</keyword>
<reference evidence="6" key="1">
    <citation type="submission" date="2021-12" db="EMBL/GenBank/DDBJ databases">
        <authorList>
            <person name="King R."/>
        </authorList>
    </citation>
    <scope>NUCLEOTIDE SEQUENCE</scope>
</reference>
<accession>A0A9P0FQA4</accession>
<evidence type="ECO:0000313" key="7">
    <source>
        <dbReference type="Proteomes" id="UP001154114"/>
    </source>
</evidence>
<dbReference type="AlphaFoldDB" id="A0A9P0FQA4"/>
<name>A0A9P0FQA4_CHRIL</name>
<feature type="transmembrane region" description="Helical" evidence="5">
    <location>
        <begin position="98"/>
        <end position="116"/>
    </location>
</feature>
<feature type="transmembrane region" description="Helical" evidence="5">
    <location>
        <begin position="444"/>
        <end position="462"/>
    </location>
</feature>
<feature type="transmembrane region" description="Helical" evidence="5">
    <location>
        <begin position="413"/>
        <end position="432"/>
    </location>
</feature>
<feature type="transmembrane region" description="Helical" evidence="5">
    <location>
        <begin position="71"/>
        <end position="91"/>
    </location>
</feature>
<dbReference type="InterPro" id="IPR005828">
    <property type="entry name" value="MFS_sugar_transport-like"/>
</dbReference>
<dbReference type="EMBL" id="LR824015">
    <property type="protein sequence ID" value="CAH0583099.1"/>
    <property type="molecule type" value="Genomic_DNA"/>
</dbReference>
<evidence type="ECO:0000256" key="3">
    <source>
        <dbReference type="ARBA" id="ARBA00022989"/>
    </source>
</evidence>
<evidence type="ECO:0000256" key="5">
    <source>
        <dbReference type="SAM" id="Phobius"/>
    </source>
</evidence>
<feature type="transmembrane region" description="Helical" evidence="5">
    <location>
        <begin position="27"/>
        <end position="51"/>
    </location>
</feature>
<feature type="transmembrane region" description="Helical" evidence="5">
    <location>
        <begin position="311"/>
        <end position="335"/>
    </location>
</feature>
<gene>
    <name evidence="6" type="ORF">CINC_LOCUS2096</name>
</gene>
<evidence type="ECO:0008006" key="8">
    <source>
        <dbReference type="Google" id="ProtNLM"/>
    </source>
</evidence>
<dbReference type="OrthoDB" id="5290825at2759"/>
<proteinExistence type="predicted"/>
<dbReference type="PANTHER" id="PTHR48021:SF68">
    <property type="entry name" value="MAJOR FACILITATOR SUPERFAMILY (MFS) PROFILE DOMAIN-CONTAINING PROTEIN"/>
    <property type="match status" value="1"/>
</dbReference>
<feature type="transmembrane region" description="Helical" evidence="5">
    <location>
        <begin position="158"/>
        <end position="178"/>
    </location>
</feature>
<comment type="subcellular location">
    <subcellularLocation>
        <location evidence="1">Membrane</location>
    </subcellularLocation>
</comment>
<keyword evidence="3 5" id="KW-1133">Transmembrane helix</keyword>
<dbReference type="GO" id="GO:0016020">
    <property type="term" value="C:membrane"/>
    <property type="evidence" value="ECO:0007669"/>
    <property type="project" value="UniProtKB-SubCell"/>
</dbReference>
<keyword evidence="2 5" id="KW-0812">Transmembrane</keyword>
<feature type="transmembrane region" description="Helical" evidence="5">
    <location>
        <begin position="277"/>
        <end position="299"/>
    </location>
</feature>
<dbReference type="InterPro" id="IPR050549">
    <property type="entry name" value="MFS_Trehalose_Transporter"/>
</dbReference>
<organism evidence="6 7">
    <name type="scientific">Chrysodeixis includens</name>
    <name type="common">Soybean looper</name>
    <name type="synonym">Pseudoplusia includens</name>
    <dbReference type="NCBI Taxonomy" id="689277"/>
    <lineage>
        <taxon>Eukaryota</taxon>
        <taxon>Metazoa</taxon>
        <taxon>Ecdysozoa</taxon>
        <taxon>Arthropoda</taxon>
        <taxon>Hexapoda</taxon>
        <taxon>Insecta</taxon>
        <taxon>Pterygota</taxon>
        <taxon>Neoptera</taxon>
        <taxon>Endopterygota</taxon>
        <taxon>Lepidoptera</taxon>
        <taxon>Glossata</taxon>
        <taxon>Ditrysia</taxon>
        <taxon>Noctuoidea</taxon>
        <taxon>Noctuidae</taxon>
        <taxon>Plusiinae</taxon>
        <taxon>Chrysodeixis</taxon>
    </lineage>
</organism>